<dbReference type="AlphaFoldDB" id="A0A433XNL9"/>
<name>A0A433XNL9_9BACL</name>
<keyword evidence="1" id="KW-0175">Coiled coil</keyword>
<dbReference type="RefSeq" id="WP_127197382.1">
    <property type="nucleotide sequence ID" value="NZ_RZNX01000001.1"/>
</dbReference>
<accession>A0A433XNL9</accession>
<dbReference type="OrthoDB" id="2389545at2"/>
<dbReference type="Proteomes" id="UP000272464">
    <property type="component" value="Unassembled WGS sequence"/>
</dbReference>
<gene>
    <name evidence="2" type="ORF">EJP77_01290</name>
</gene>
<comment type="caution">
    <text evidence="2">The sequence shown here is derived from an EMBL/GenBank/DDBJ whole genome shotgun (WGS) entry which is preliminary data.</text>
</comment>
<organism evidence="2 3">
    <name type="scientific">Paenibacillus zeisoli</name>
    <dbReference type="NCBI Taxonomy" id="2496267"/>
    <lineage>
        <taxon>Bacteria</taxon>
        <taxon>Bacillati</taxon>
        <taxon>Bacillota</taxon>
        <taxon>Bacilli</taxon>
        <taxon>Bacillales</taxon>
        <taxon>Paenibacillaceae</taxon>
        <taxon>Paenibacillus</taxon>
    </lineage>
</organism>
<evidence type="ECO:0000313" key="3">
    <source>
        <dbReference type="Proteomes" id="UP000272464"/>
    </source>
</evidence>
<feature type="coiled-coil region" evidence="1">
    <location>
        <begin position="5"/>
        <end position="54"/>
    </location>
</feature>
<dbReference type="EMBL" id="RZNX01000001">
    <property type="protein sequence ID" value="RUT35682.1"/>
    <property type="molecule type" value="Genomic_DNA"/>
</dbReference>
<proteinExistence type="predicted"/>
<protein>
    <submittedName>
        <fullName evidence="2">Uncharacterized protein</fullName>
    </submittedName>
</protein>
<reference evidence="2 3" key="1">
    <citation type="submission" date="2018-12" db="EMBL/GenBank/DDBJ databases">
        <authorList>
            <person name="Sun L."/>
            <person name="Chen Z."/>
        </authorList>
    </citation>
    <scope>NUCLEOTIDE SEQUENCE [LARGE SCALE GENOMIC DNA]</scope>
    <source>
        <strain evidence="2 3">3-5-3</strain>
    </source>
</reference>
<sequence length="136" mass="15840">MRKLLELLTDVAEQINLTIDETEEMEHPLVKLYRTSLQEEQSALERLLSKLKSTEPPIEEIKNDLSIVYLNDEIVEPTFRAWLRAVKWMDHKDSEEAKKLENRFPGIKSRLKETGAELKEIYGAAAIRFIVPALYQ</sequence>
<evidence type="ECO:0000313" key="2">
    <source>
        <dbReference type="EMBL" id="RUT35682.1"/>
    </source>
</evidence>
<evidence type="ECO:0000256" key="1">
    <source>
        <dbReference type="SAM" id="Coils"/>
    </source>
</evidence>
<keyword evidence="3" id="KW-1185">Reference proteome</keyword>